<protein>
    <submittedName>
        <fullName evidence="2">Uncharacterized protein</fullName>
    </submittedName>
</protein>
<dbReference type="OrthoDB" id="7625563at2"/>
<feature type="region of interest" description="Disordered" evidence="1">
    <location>
        <begin position="210"/>
        <end position="232"/>
    </location>
</feature>
<accession>A0A1M6EX40</accession>
<dbReference type="AlphaFoldDB" id="A0A1M6EX40"/>
<name>A0A1M6EX40_9ACTN</name>
<gene>
    <name evidence="2" type="ORF">SAMN05421803_102443</name>
</gene>
<evidence type="ECO:0000313" key="2">
    <source>
        <dbReference type="EMBL" id="SHI89959.1"/>
    </source>
</evidence>
<dbReference type="RefSeq" id="WP_084736985.1">
    <property type="nucleotide sequence ID" value="NZ_FQZK01000002.1"/>
</dbReference>
<sequence length="281" mass="31778">MPEPNLPFRWDVENDRLGTLTEHADPDRSHVDDLTACAAKVLARGGDRDLYFVGRSPDSVHDLLRGILADTPHRDRLHRLPLSLFGRDGDALTAAERAQLRANLTAQGITPARIAGGGRAAVFCDLVAAGSTFENLHRELRAWSADDRTDWNRVRARLRYLGIVARGKTSPNTWRWQQHAPWVGDLSPRAVRNVSVPGWLWSLLGDHQPKTEPSFRRDRWADPEVTRPRRDDRTRAALSLARALYEQGRTPRVRAAFHTALTAEPAFRDPWLRTLAHDIRP</sequence>
<evidence type="ECO:0000256" key="1">
    <source>
        <dbReference type="SAM" id="MobiDB-lite"/>
    </source>
</evidence>
<keyword evidence="3" id="KW-1185">Reference proteome</keyword>
<proteinExistence type="predicted"/>
<evidence type="ECO:0000313" key="3">
    <source>
        <dbReference type="Proteomes" id="UP000184452"/>
    </source>
</evidence>
<dbReference type="STRING" id="758803.SAMN05421803_102443"/>
<organism evidence="2 3">
    <name type="scientific">Nocardiopsis flavescens</name>
    <dbReference type="NCBI Taxonomy" id="758803"/>
    <lineage>
        <taxon>Bacteria</taxon>
        <taxon>Bacillati</taxon>
        <taxon>Actinomycetota</taxon>
        <taxon>Actinomycetes</taxon>
        <taxon>Streptosporangiales</taxon>
        <taxon>Nocardiopsidaceae</taxon>
        <taxon>Nocardiopsis</taxon>
    </lineage>
</organism>
<dbReference type="Proteomes" id="UP000184452">
    <property type="component" value="Unassembled WGS sequence"/>
</dbReference>
<dbReference type="EMBL" id="FQZK01000002">
    <property type="protein sequence ID" value="SHI89959.1"/>
    <property type="molecule type" value="Genomic_DNA"/>
</dbReference>
<reference evidence="2 3" key="1">
    <citation type="submission" date="2016-11" db="EMBL/GenBank/DDBJ databases">
        <authorList>
            <person name="Jaros S."/>
            <person name="Januszkiewicz K."/>
            <person name="Wedrychowicz H."/>
        </authorList>
    </citation>
    <scope>NUCLEOTIDE SEQUENCE [LARGE SCALE GENOMIC DNA]</scope>
    <source>
        <strain evidence="2 3">CGMCC 4.5723</strain>
    </source>
</reference>